<comment type="caution">
    <text evidence="2">The sequence shown here is derived from an EMBL/GenBank/DDBJ whole genome shotgun (WGS) entry which is preliminary data.</text>
</comment>
<keyword evidence="1" id="KW-0472">Membrane</keyword>
<evidence type="ECO:0000256" key="1">
    <source>
        <dbReference type="SAM" id="Phobius"/>
    </source>
</evidence>
<reference evidence="2 3" key="1">
    <citation type="journal article" date="2018" name="BMC Genomics">
        <title>Genomic evidence for intraspecific hybridization in a clonal and extremely halotolerant yeast.</title>
        <authorList>
            <person name="Gostincar C."/>
            <person name="Stajich J.E."/>
            <person name="Zupancic J."/>
            <person name="Zalar P."/>
            <person name="Gunde-Cimerman N."/>
        </authorList>
    </citation>
    <scope>NUCLEOTIDE SEQUENCE [LARGE SCALE GENOMIC DNA]</scope>
    <source>
        <strain evidence="2 3">EXF-2682</strain>
    </source>
</reference>
<evidence type="ECO:0000313" key="3">
    <source>
        <dbReference type="Proteomes" id="UP000269276"/>
    </source>
</evidence>
<proteinExistence type="predicted"/>
<feature type="non-terminal residue" evidence="2">
    <location>
        <position position="1"/>
    </location>
</feature>
<keyword evidence="1" id="KW-0812">Transmembrane</keyword>
<evidence type="ECO:0000313" key="2">
    <source>
        <dbReference type="EMBL" id="RMY52573.1"/>
    </source>
</evidence>
<name>A0A3M7CKM8_HORWE</name>
<sequence length="200" mass="21964">HYNFSPSSPTLLLFSTSFLPRLRPLLSLHCLILPRREPQSSTRSQHHTHNKMVALIRTAAVSTLAFASIALAMPVENDTIASITLNPTTTTPSAYAKYDPAMQTVTMPADATASIFCYDDCFAVGRHWTEKAMQWMCDVFSGRTLEPGIPLHGNWHYDPDSAKAQGNISMSFEVAGEGCSKSNVPNYAQCVSTLLLLVDK</sequence>
<protein>
    <submittedName>
        <fullName evidence="2">Uncharacterized protein</fullName>
    </submittedName>
</protein>
<organism evidence="2 3">
    <name type="scientific">Hortaea werneckii</name>
    <name type="common">Black yeast</name>
    <name type="synonym">Cladosporium werneckii</name>
    <dbReference type="NCBI Taxonomy" id="91943"/>
    <lineage>
        <taxon>Eukaryota</taxon>
        <taxon>Fungi</taxon>
        <taxon>Dikarya</taxon>
        <taxon>Ascomycota</taxon>
        <taxon>Pezizomycotina</taxon>
        <taxon>Dothideomycetes</taxon>
        <taxon>Dothideomycetidae</taxon>
        <taxon>Mycosphaerellales</taxon>
        <taxon>Teratosphaeriaceae</taxon>
        <taxon>Hortaea</taxon>
    </lineage>
</organism>
<dbReference type="AlphaFoldDB" id="A0A3M7CKM8"/>
<dbReference type="VEuPathDB" id="FungiDB:BTJ68_13527"/>
<accession>A0A3M7CKM8</accession>
<gene>
    <name evidence="2" type="ORF">D0863_14221</name>
</gene>
<dbReference type="EMBL" id="QWIP01000894">
    <property type="protein sequence ID" value="RMY52573.1"/>
    <property type="molecule type" value="Genomic_DNA"/>
</dbReference>
<feature type="transmembrane region" description="Helical" evidence="1">
    <location>
        <begin position="54"/>
        <end position="75"/>
    </location>
</feature>
<dbReference type="OrthoDB" id="10323775at2759"/>
<keyword evidence="1" id="KW-1133">Transmembrane helix</keyword>
<dbReference type="Proteomes" id="UP000269276">
    <property type="component" value="Unassembled WGS sequence"/>
</dbReference>